<accession>A0A1B0AIB4</accession>
<dbReference type="VEuPathDB" id="VectorBase:GPAI046717"/>
<dbReference type="EnsemblMetazoa" id="GPAI046717-RA">
    <property type="protein sequence ID" value="GPAI046717-PA"/>
    <property type="gene ID" value="GPAI046717"/>
</dbReference>
<sequence>MTPFLSFGDSFKVLKSKLAASQNRCGLNKLTWEKENYLLSNFESNNIGILLSLTVPPNFLILASQYEE</sequence>
<name>A0A1B0AIB4_GLOPL</name>
<evidence type="ECO:0000313" key="2">
    <source>
        <dbReference type="Proteomes" id="UP000092445"/>
    </source>
</evidence>
<protein>
    <submittedName>
        <fullName evidence="1">Uncharacterized protein</fullName>
    </submittedName>
</protein>
<evidence type="ECO:0000313" key="1">
    <source>
        <dbReference type="EnsemblMetazoa" id="GPAI046717-PA"/>
    </source>
</evidence>
<dbReference type="AlphaFoldDB" id="A0A1B0AIB4"/>
<organism evidence="1 2">
    <name type="scientific">Glossina pallidipes</name>
    <name type="common">Tsetse fly</name>
    <dbReference type="NCBI Taxonomy" id="7398"/>
    <lineage>
        <taxon>Eukaryota</taxon>
        <taxon>Metazoa</taxon>
        <taxon>Ecdysozoa</taxon>
        <taxon>Arthropoda</taxon>
        <taxon>Hexapoda</taxon>
        <taxon>Insecta</taxon>
        <taxon>Pterygota</taxon>
        <taxon>Neoptera</taxon>
        <taxon>Endopterygota</taxon>
        <taxon>Diptera</taxon>
        <taxon>Brachycera</taxon>
        <taxon>Muscomorpha</taxon>
        <taxon>Hippoboscoidea</taxon>
        <taxon>Glossinidae</taxon>
        <taxon>Glossina</taxon>
    </lineage>
</organism>
<keyword evidence="2" id="KW-1185">Reference proteome</keyword>
<proteinExistence type="predicted"/>
<reference evidence="1" key="2">
    <citation type="submission" date="2020-05" db="UniProtKB">
        <authorList>
            <consortium name="EnsemblMetazoa"/>
        </authorList>
    </citation>
    <scope>IDENTIFICATION</scope>
    <source>
        <strain evidence="1">IAEA</strain>
    </source>
</reference>
<reference evidence="2" key="1">
    <citation type="submission" date="2014-03" db="EMBL/GenBank/DDBJ databases">
        <authorList>
            <person name="Aksoy S."/>
            <person name="Warren W."/>
            <person name="Wilson R.K."/>
        </authorList>
    </citation>
    <scope>NUCLEOTIDE SEQUENCE [LARGE SCALE GENOMIC DNA]</scope>
    <source>
        <strain evidence="2">IAEA</strain>
    </source>
</reference>
<dbReference type="Proteomes" id="UP000092445">
    <property type="component" value="Unassembled WGS sequence"/>
</dbReference>